<dbReference type="RefSeq" id="WP_158089694.1">
    <property type="nucleotide sequence ID" value="NZ_JBNTOG010000036.1"/>
</dbReference>
<proteinExistence type="predicted"/>
<name>A0AAP7W4P2_BACMY</name>
<dbReference type="EMBL" id="MRWU01000034">
    <property type="protein sequence ID" value="OSX89430.1"/>
    <property type="molecule type" value="Genomic_DNA"/>
</dbReference>
<reference evidence="1 2" key="1">
    <citation type="submission" date="2016-12" db="EMBL/GenBank/DDBJ databases">
        <title>Genome Sequences of Twelve Sporeforming Bacillus Species Isolated from Foods.</title>
        <authorList>
            <person name="De Jong A."/>
            <person name="Holsappel S."/>
            <person name="Kuipers O.P."/>
        </authorList>
    </citation>
    <scope>NUCLEOTIDE SEQUENCE [LARGE SCALE GENOMIC DNA]</scope>
    <source>
        <strain evidence="1 2">S3E15</strain>
    </source>
</reference>
<evidence type="ECO:0000313" key="1">
    <source>
        <dbReference type="EMBL" id="OSX89430.1"/>
    </source>
</evidence>
<protein>
    <submittedName>
        <fullName evidence="1">Uncharacterized protein</fullName>
    </submittedName>
</protein>
<sequence>MEKEKIILVDKHGTLYYNITSICCYHNHECEGVFHRFPNGKERFIACGSD</sequence>
<comment type="caution">
    <text evidence="1">The sequence shown here is derived from an EMBL/GenBank/DDBJ whole genome shotgun (WGS) entry which is preliminary data.</text>
</comment>
<dbReference type="Proteomes" id="UP000194131">
    <property type="component" value="Unassembled WGS sequence"/>
</dbReference>
<accession>A0AAP7W4P2</accession>
<gene>
    <name evidence="1" type="ORF">S3E15_03910</name>
</gene>
<dbReference type="AlphaFoldDB" id="A0AAP7W4P2"/>
<organism evidence="1 2">
    <name type="scientific">Bacillus mycoides</name>
    <dbReference type="NCBI Taxonomy" id="1405"/>
    <lineage>
        <taxon>Bacteria</taxon>
        <taxon>Bacillati</taxon>
        <taxon>Bacillota</taxon>
        <taxon>Bacilli</taxon>
        <taxon>Bacillales</taxon>
        <taxon>Bacillaceae</taxon>
        <taxon>Bacillus</taxon>
        <taxon>Bacillus cereus group</taxon>
    </lineage>
</organism>
<evidence type="ECO:0000313" key="2">
    <source>
        <dbReference type="Proteomes" id="UP000194131"/>
    </source>
</evidence>